<feature type="transmembrane region" description="Helical" evidence="7">
    <location>
        <begin position="466"/>
        <end position="485"/>
    </location>
</feature>
<feature type="transmembrane region" description="Helical" evidence="7">
    <location>
        <begin position="491"/>
        <end position="510"/>
    </location>
</feature>
<dbReference type="InterPro" id="IPR038770">
    <property type="entry name" value="Na+/solute_symporter_sf"/>
</dbReference>
<feature type="transmembrane region" description="Helical" evidence="7">
    <location>
        <begin position="255"/>
        <end position="274"/>
    </location>
</feature>
<keyword evidence="5 7" id="KW-0472">Membrane</keyword>
<dbReference type="GO" id="GO:1902600">
    <property type="term" value="P:proton transmembrane transport"/>
    <property type="evidence" value="ECO:0007669"/>
    <property type="project" value="InterPro"/>
</dbReference>
<feature type="transmembrane region" description="Helical" evidence="7">
    <location>
        <begin position="365"/>
        <end position="386"/>
    </location>
</feature>
<dbReference type="GO" id="GO:0015297">
    <property type="term" value="F:antiporter activity"/>
    <property type="evidence" value="ECO:0007669"/>
    <property type="project" value="InterPro"/>
</dbReference>
<keyword evidence="3 7" id="KW-0812">Transmembrane</keyword>
<comment type="similarity">
    <text evidence="2">Belongs to the monovalent cation:proton antiporter 1 (CPA1) transporter (TC 2.A.36) family.</text>
</comment>
<feature type="region of interest" description="Disordered" evidence="6">
    <location>
        <begin position="94"/>
        <end position="135"/>
    </location>
</feature>
<feature type="compositionally biased region" description="Polar residues" evidence="6">
    <location>
        <begin position="53"/>
        <end position="64"/>
    </location>
</feature>
<feature type="region of interest" description="Disordered" evidence="6">
    <location>
        <begin position="676"/>
        <end position="722"/>
    </location>
</feature>
<feature type="transmembrane region" description="Helical" evidence="7">
    <location>
        <begin position="280"/>
        <end position="301"/>
    </location>
</feature>
<reference evidence="9" key="2">
    <citation type="submission" date="2022-10" db="EMBL/GenBank/DDBJ databases">
        <authorList>
            <consortium name="ENA_rothamsted_submissions"/>
            <consortium name="culmorum"/>
            <person name="King R."/>
        </authorList>
    </citation>
    <scope>NUCLEOTIDE SEQUENCE</scope>
</reference>
<organism evidence="9 10">
    <name type="scientific">Chironomus riparius</name>
    <dbReference type="NCBI Taxonomy" id="315576"/>
    <lineage>
        <taxon>Eukaryota</taxon>
        <taxon>Metazoa</taxon>
        <taxon>Ecdysozoa</taxon>
        <taxon>Arthropoda</taxon>
        <taxon>Hexapoda</taxon>
        <taxon>Insecta</taxon>
        <taxon>Pterygota</taxon>
        <taxon>Neoptera</taxon>
        <taxon>Endopterygota</taxon>
        <taxon>Diptera</taxon>
        <taxon>Nematocera</taxon>
        <taxon>Chironomoidea</taxon>
        <taxon>Chironomidae</taxon>
        <taxon>Chironominae</taxon>
        <taxon>Chironomus</taxon>
    </lineage>
</organism>
<dbReference type="Proteomes" id="UP001153620">
    <property type="component" value="Chromosome 1"/>
</dbReference>
<dbReference type="InterPro" id="IPR051843">
    <property type="entry name" value="CPA1_transporter"/>
</dbReference>
<evidence type="ECO:0000259" key="8">
    <source>
        <dbReference type="Pfam" id="PF00999"/>
    </source>
</evidence>
<sequence length="722" mass="79582">MTSTNNPADISSDPSNTMPVSNEPRRKVSILTDPPHVPGIGYDNPAFDGPNRKISQQSTHSDTSPVRKKSILHNPLTFEQQQQALQQAHEPITQQPTPANYDKLNGDHHHQPHRRPQRKQSATESLYSRHSHKIPKKIEPESQLEHSWIYALCMRCRVQYSTPSWQPKGWEKVCPYPLCPSYRQFARLISITLIGKWSNEPVAKCQWPNFSEELSTNGKKLLIETVLLLESTIGLLIYATLYAIVGKSAAPGGQLFSLIVLTIAANFGGWLFGLTTMPRLIGMLITGIIMQNIGAVNIDGIDKVTSHLRKFALVIILTRAGLEMDPEAFKKVWPTIIKLSILPWIAEAAVNGILCHFLFDMPWMWCLLFGAIIAAVSPAVVVPCLFRLRTKGYGVAKGIPTLIVAVAGICDAISVALFGIISSLMFATGGLSFQISQAPVCIFGGLGFGIIWGWIARVIPEKGDAYVVPIRTLLLLCGGLVAVYGSELLHYEGAGPLGVVFAAFTSQYFWIKQGWTLEDSPVGTAFEIFWMIFEPILFGITGATVKINELDPNIVSYGLVILIVGALIRICITTLISFGDRLNWKERVFVSLSWMAKATVQAALGPIALKHLSADDPDVPYAQIVLMLCILSIVVTAPTGAILISITGTKLLTKTKSTHMPEVPTWRRPSIRSIAIEEEEEDDEDDEERRDPSMGPDKNTLHNTFANAHNSINPIPPFTITK</sequence>
<dbReference type="EMBL" id="OU895877">
    <property type="protein sequence ID" value="CAG9797833.1"/>
    <property type="molecule type" value="Genomic_DNA"/>
</dbReference>
<feature type="compositionally biased region" description="Polar residues" evidence="6">
    <location>
        <begin position="1"/>
        <end position="20"/>
    </location>
</feature>
<feature type="transmembrane region" description="Helical" evidence="7">
    <location>
        <begin position="433"/>
        <end position="454"/>
    </location>
</feature>
<evidence type="ECO:0000256" key="2">
    <source>
        <dbReference type="ARBA" id="ARBA00007367"/>
    </source>
</evidence>
<feature type="transmembrane region" description="Helical" evidence="7">
    <location>
        <begin position="522"/>
        <end position="542"/>
    </location>
</feature>
<dbReference type="Pfam" id="PF00999">
    <property type="entry name" value="Na_H_Exchanger"/>
    <property type="match status" value="1"/>
</dbReference>
<evidence type="ECO:0000256" key="1">
    <source>
        <dbReference type="ARBA" id="ARBA00004141"/>
    </source>
</evidence>
<gene>
    <name evidence="9" type="ORF">CHIRRI_LOCUS820</name>
</gene>
<dbReference type="PANTHER" id="PTHR31102">
    <property type="match status" value="1"/>
</dbReference>
<comment type="subcellular location">
    <subcellularLocation>
        <location evidence="1">Membrane</location>
        <topology evidence="1">Multi-pass membrane protein</topology>
    </subcellularLocation>
</comment>
<evidence type="ECO:0000256" key="4">
    <source>
        <dbReference type="ARBA" id="ARBA00022989"/>
    </source>
</evidence>
<feature type="transmembrane region" description="Helical" evidence="7">
    <location>
        <begin position="398"/>
        <end position="421"/>
    </location>
</feature>
<dbReference type="OrthoDB" id="423807at2759"/>
<feature type="transmembrane region" description="Helical" evidence="7">
    <location>
        <begin position="221"/>
        <end position="243"/>
    </location>
</feature>
<evidence type="ECO:0000256" key="6">
    <source>
        <dbReference type="SAM" id="MobiDB-lite"/>
    </source>
</evidence>
<dbReference type="AlphaFoldDB" id="A0A9N9RJZ1"/>
<feature type="domain" description="Cation/H+ exchanger transmembrane" evidence="8">
    <location>
        <begin position="265"/>
        <end position="635"/>
    </location>
</feature>
<evidence type="ECO:0000313" key="9">
    <source>
        <dbReference type="EMBL" id="CAG9797833.1"/>
    </source>
</evidence>
<feature type="transmembrane region" description="Helical" evidence="7">
    <location>
        <begin position="554"/>
        <end position="576"/>
    </location>
</feature>
<feature type="compositionally biased region" description="Acidic residues" evidence="6">
    <location>
        <begin position="676"/>
        <end position="688"/>
    </location>
</feature>
<keyword evidence="4 7" id="KW-1133">Transmembrane helix</keyword>
<dbReference type="Gene3D" id="1.20.1530.20">
    <property type="match status" value="1"/>
</dbReference>
<protein>
    <recommendedName>
        <fullName evidence="8">Cation/H+ exchanger transmembrane domain-containing protein</fullName>
    </recommendedName>
</protein>
<feature type="transmembrane region" description="Helical" evidence="7">
    <location>
        <begin position="621"/>
        <end position="646"/>
    </location>
</feature>
<dbReference type="GO" id="GO:0016020">
    <property type="term" value="C:membrane"/>
    <property type="evidence" value="ECO:0007669"/>
    <property type="project" value="UniProtKB-SubCell"/>
</dbReference>
<accession>A0A9N9RJZ1</accession>
<evidence type="ECO:0000313" key="10">
    <source>
        <dbReference type="Proteomes" id="UP001153620"/>
    </source>
</evidence>
<feature type="region of interest" description="Disordered" evidence="6">
    <location>
        <begin position="1"/>
        <end position="67"/>
    </location>
</feature>
<dbReference type="PANTHER" id="PTHR31102:SF1">
    <property type="entry name" value="CATION_H+ EXCHANGER DOMAIN-CONTAINING PROTEIN"/>
    <property type="match status" value="1"/>
</dbReference>
<feature type="compositionally biased region" description="Polar residues" evidence="6">
    <location>
        <begin position="119"/>
        <end position="128"/>
    </location>
</feature>
<evidence type="ECO:0000256" key="3">
    <source>
        <dbReference type="ARBA" id="ARBA00022692"/>
    </source>
</evidence>
<name>A0A9N9RJZ1_9DIPT</name>
<dbReference type="InterPro" id="IPR006153">
    <property type="entry name" value="Cation/H_exchanger_TM"/>
</dbReference>
<keyword evidence="10" id="KW-1185">Reference proteome</keyword>
<evidence type="ECO:0000256" key="5">
    <source>
        <dbReference type="ARBA" id="ARBA00023136"/>
    </source>
</evidence>
<feature type="transmembrane region" description="Helical" evidence="7">
    <location>
        <begin position="588"/>
        <end position="609"/>
    </location>
</feature>
<evidence type="ECO:0000256" key="7">
    <source>
        <dbReference type="SAM" id="Phobius"/>
    </source>
</evidence>
<reference evidence="9" key="1">
    <citation type="submission" date="2022-01" db="EMBL/GenBank/DDBJ databases">
        <authorList>
            <person name="King R."/>
        </authorList>
    </citation>
    <scope>NUCLEOTIDE SEQUENCE</scope>
</reference>
<proteinExistence type="inferred from homology"/>
<feature type="compositionally biased region" description="Polar residues" evidence="6">
    <location>
        <begin position="701"/>
        <end position="713"/>
    </location>
</feature>